<dbReference type="Proteomes" id="UP000240429">
    <property type="component" value="Unassembled WGS sequence"/>
</dbReference>
<protein>
    <submittedName>
        <fullName evidence="2">Uncharacterized protein</fullName>
    </submittedName>
</protein>
<organism evidence="2 3">
    <name type="scientific">Streptomyces dioscori</name>
    <dbReference type="NCBI Taxonomy" id="2109333"/>
    <lineage>
        <taxon>Bacteria</taxon>
        <taxon>Bacillati</taxon>
        <taxon>Actinomycetota</taxon>
        <taxon>Actinomycetes</taxon>
        <taxon>Kitasatosporales</taxon>
        <taxon>Streptomycetaceae</taxon>
        <taxon>Streptomyces</taxon>
        <taxon>Streptomyces aurantiacus group</taxon>
    </lineage>
</organism>
<dbReference type="AlphaFoldDB" id="A0A2P8QA83"/>
<name>A0A2P8QA83_9ACTN</name>
<keyword evidence="3" id="KW-1185">Reference proteome</keyword>
<feature type="region of interest" description="Disordered" evidence="1">
    <location>
        <begin position="28"/>
        <end position="65"/>
    </location>
</feature>
<gene>
    <name evidence="2" type="ORF">C6Y14_13535</name>
</gene>
<dbReference type="EMBL" id="PYBJ01000007">
    <property type="protein sequence ID" value="PSM43163.1"/>
    <property type="molecule type" value="Genomic_DNA"/>
</dbReference>
<feature type="compositionally biased region" description="Gly residues" evidence="1">
    <location>
        <begin position="50"/>
        <end position="65"/>
    </location>
</feature>
<comment type="caution">
    <text evidence="2">The sequence shown here is derived from an EMBL/GenBank/DDBJ whole genome shotgun (WGS) entry which is preliminary data.</text>
</comment>
<evidence type="ECO:0000256" key="1">
    <source>
        <dbReference type="SAM" id="MobiDB-lite"/>
    </source>
</evidence>
<evidence type="ECO:0000313" key="2">
    <source>
        <dbReference type="EMBL" id="PSM43163.1"/>
    </source>
</evidence>
<sequence>MTPGTTSAGALVPLVPLDPTRWPVLAIPLSPRRQRSSALSRWPGRRPRGRGPGPVGGGGQVPQAS</sequence>
<proteinExistence type="predicted"/>
<reference evidence="2 3" key="1">
    <citation type="submission" date="2018-03" db="EMBL/GenBank/DDBJ databases">
        <title>Streptomyces dioscori sp. nov., a novel endophytic actinobacterium isolated from bulbil of Dioscorea bulbifera L.</title>
        <authorList>
            <person name="Zhikuan W."/>
        </authorList>
    </citation>
    <scope>NUCLEOTIDE SEQUENCE [LARGE SCALE GENOMIC DNA]</scope>
    <source>
        <strain evidence="2 3">A217</strain>
    </source>
</reference>
<accession>A0A2P8QA83</accession>
<evidence type="ECO:0000313" key="3">
    <source>
        <dbReference type="Proteomes" id="UP000240429"/>
    </source>
</evidence>